<reference evidence="2 3" key="1">
    <citation type="submission" date="2019-05" db="EMBL/GenBank/DDBJ databases">
        <title>Another draft genome of Portunus trituberculatus and its Hox gene families provides insights of decapod evolution.</title>
        <authorList>
            <person name="Jeong J.-H."/>
            <person name="Song I."/>
            <person name="Kim S."/>
            <person name="Choi T."/>
            <person name="Kim D."/>
            <person name="Ryu S."/>
            <person name="Kim W."/>
        </authorList>
    </citation>
    <scope>NUCLEOTIDE SEQUENCE [LARGE SCALE GENOMIC DNA]</scope>
    <source>
        <tissue evidence="2">Muscle</tissue>
    </source>
</reference>
<feature type="compositionally biased region" description="Basic and acidic residues" evidence="1">
    <location>
        <begin position="161"/>
        <end position="183"/>
    </location>
</feature>
<sequence length="183" mass="20093">MRLYSYSHARFSQLRDHVCVCWPLQACCGAAHRPTTRLDRHLHLSPTGTGRAFPQFQGCKAAPPYHPTTAWTATHIVTPSTTLRLHAISLSPSLPLSRCRSPTLNNLPPAIPPPYHPSTPSPVTPTPASTPPEMSPSRARVFVGNQNRARSPLPYPPGDVSPRREWGKEDGRGAEGEEKGLWV</sequence>
<feature type="compositionally biased region" description="Pro residues" evidence="1">
    <location>
        <begin position="109"/>
        <end position="134"/>
    </location>
</feature>
<name>A0A5B7FSQ4_PORTR</name>
<accession>A0A5B7FSQ4</accession>
<feature type="compositionally biased region" description="Low complexity" evidence="1">
    <location>
        <begin position="99"/>
        <end position="108"/>
    </location>
</feature>
<dbReference type="EMBL" id="VSRR010009760">
    <property type="protein sequence ID" value="MPC50830.1"/>
    <property type="molecule type" value="Genomic_DNA"/>
</dbReference>
<protein>
    <submittedName>
        <fullName evidence="2">Uncharacterized protein</fullName>
    </submittedName>
</protein>
<evidence type="ECO:0000313" key="3">
    <source>
        <dbReference type="Proteomes" id="UP000324222"/>
    </source>
</evidence>
<dbReference type="AlphaFoldDB" id="A0A5B7FSQ4"/>
<keyword evidence="3" id="KW-1185">Reference proteome</keyword>
<evidence type="ECO:0000313" key="2">
    <source>
        <dbReference type="EMBL" id="MPC50830.1"/>
    </source>
</evidence>
<evidence type="ECO:0000256" key="1">
    <source>
        <dbReference type="SAM" id="MobiDB-lite"/>
    </source>
</evidence>
<feature type="region of interest" description="Disordered" evidence="1">
    <location>
        <begin position="99"/>
        <end position="183"/>
    </location>
</feature>
<proteinExistence type="predicted"/>
<organism evidence="2 3">
    <name type="scientific">Portunus trituberculatus</name>
    <name type="common">Swimming crab</name>
    <name type="synonym">Neptunus trituberculatus</name>
    <dbReference type="NCBI Taxonomy" id="210409"/>
    <lineage>
        <taxon>Eukaryota</taxon>
        <taxon>Metazoa</taxon>
        <taxon>Ecdysozoa</taxon>
        <taxon>Arthropoda</taxon>
        <taxon>Crustacea</taxon>
        <taxon>Multicrustacea</taxon>
        <taxon>Malacostraca</taxon>
        <taxon>Eumalacostraca</taxon>
        <taxon>Eucarida</taxon>
        <taxon>Decapoda</taxon>
        <taxon>Pleocyemata</taxon>
        <taxon>Brachyura</taxon>
        <taxon>Eubrachyura</taxon>
        <taxon>Portunoidea</taxon>
        <taxon>Portunidae</taxon>
        <taxon>Portuninae</taxon>
        <taxon>Portunus</taxon>
    </lineage>
</organism>
<gene>
    <name evidence="2" type="ORF">E2C01_044663</name>
</gene>
<comment type="caution">
    <text evidence="2">The sequence shown here is derived from an EMBL/GenBank/DDBJ whole genome shotgun (WGS) entry which is preliminary data.</text>
</comment>
<dbReference type="Proteomes" id="UP000324222">
    <property type="component" value="Unassembled WGS sequence"/>
</dbReference>